<dbReference type="InterPro" id="IPR010730">
    <property type="entry name" value="HET"/>
</dbReference>
<evidence type="ECO:0000313" key="3">
    <source>
        <dbReference type="Proteomes" id="UP001175000"/>
    </source>
</evidence>
<reference evidence="2" key="1">
    <citation type="submission" date="2023-06" db="EMBL/GenBank/DDBJ databases">
        <title>Genome-scale phylogeny and comparative genomics of the fungal order Sordariales.</title>
        <authorList>
            <consortium name="Lawrence Berkeley National Laboratory"/>
            <person name="Hensen N."/>
            <person name="Bonometti L."/>
            <person name="Westerberg I."/>
            <person name="Brannstrom I.O."/>
            <person name="Guillou S."/>
            <person name="Cros-Aarteil S."/>
            <person name="Calhoun S."/>
            <person name="Haridas S."/>
            <person name="Kuo A."/>
            <person name="Mondo S."/>
            <person name="Pangilinan J."/>
            <person name="Riley R."/>
            <person name="Labutti K."/>
            <person name="Andreopoulos B."/>
            <person name="Lipzen A."/>
            <person name="Chen C."/>
            <person name="Yanf M."/>
            <person name="Daum C."/>
            <person name="Ng V."/>
            <person name="Clum A."/>
            <person name="Steindorff A."/>
            <person name="Ohm R."/>
            <person name="Martin F."/>
            <person name="Silar P."/>
            <person name="Natvig D."/>
            <person name="Lalanne C."/>
            <person name="Gautier V."/>
            <person name="Ament-Velasquez S.L."/>
            <person name="Kruys A."/>
            <person name="Hutchinson M.I."/>
            <person name="Powell A.J."/>
            <person name="Barry K."/>
            <person name="Miller A.N."/>
            <person name="Grigoriev I.V."/>
            <person name="Debuchy R."/>
            <person name="Gladieux P."/>
            <person name="Thoren M.H."/>
            <person name="Johannesson H."/>
        </authorList>
    </citation>
    <scope>NUCLEOTIDE SEQUENCE</scope>
    <source>
        <strain evidence="2">CBS 606.72</strain>
    </source>
</reference>
<accession>A0AA39WT39</accession>
<dbReference type="Proteomes" id="UP001175000">
    <property type="component" value="Unassembled WGS sequence"/>
</dbReference>
<organism evidence="2 3">
    <name type="scientific">Immersiella caudata</name>
    <dbReference type="NCBI Taxonomy" id="314043"/>
    <lineage>
        <taxon>Eukaryota</taxon>
        <taxon>Fungi</taxon>
        <taxon>Dikarya</taxon>
        <taxon>Ascomycota</taxon>
        <taxon>Pezizomycotina</taxon>
        <taxon>Sordariomycetes</taxon>
        <taxon>Sordariomycetidae</taxon>
        <taxon>Sordariales</taxon>
        <taxon>Lasiosphaeriaceae</taxon>
        <taxon>Immersiella</taxon>
    </lineage>
</organism>
<proteinExistence type="predicted"/>
<evidence type="ECO:0000313" key="2">
    <source>
        <dbReference type="EMBL" id="KAK0620820.1"/>
    </source>
</evidence>
<gene>
    <name evidence="2" type="ORF">B0T14DRAFT_555651</name>
</gene>
<comment type="caution">
    <text evidence="2">The sequence shown here is derived from an EMBL/GenBank/DDBJ whole genome shotgun (WGS) entry which is preliminary data.</text>
</comment>
<protein>
    <submittedName>
        <fullName evidence="2">Heterokaryon incompatibility protein-domain-containing protein</fullName>
    </submittedName>
</protein>
<dbReference type="PANTHER" id="PTHR33112:SF16">
    <property type="entry name" value="HETEROKARYON INCOMPATIBILITY DOMAIN-CONTAINING PROTEIN"/>
    <property type="match status" value="1"/>
</dbReference>
<dbReference type="EMBL" id="JAULSU010000004">
    <property type="protein sequence ID" value="KAK0620820.1"/>
    <property type="molecule type" value="Genomic_DNA"/>
</dbReference>
<dbReference type="AlphaFoldDB" id="A0AA39WT39"/>
<sequence length="610" mass="68356">MAYRWSRRRWSLAERGELGLTGLFVHLHMGKPNAGDATGAPFPPRLGDYHLRFLIDGGSDKCARWLNLGPPLITDALHVRNVDWIRREIDQCQHRHKHGGENSNNFLPSRLIDVSDDDSGISPRLVTTDYRLRRRSPHYVALSYCWGSATDSSTQFKTEKASLQERMSGFAISSMTKVMQDAVATTRALSTRYLWIDAVCIVQDDHADWERESSTMRDIYEHAYVTICTIASPSCHSGFVERRPLAITVPFQSSISPAIKGSFTLRTGGLAMPSPYVDNDVDLTFEESENDGKWAQRAWTFQESMLSIRKLYFGSFQLMFSCPNHTTSDTGLFHLNGDNAHGVIPFPTHPQSRHEAWHDVVARFANRDLTHETDRLPAFSGIARVMGLSPELYLGGLWKPYLAVSLCWLRDTNVKIPPLATKDRILGHGAVANAYVAPSWSWAARRQAIFFLRSVLDCREEAKTITACTKVQGLDPFGRVTDGLLQVGGRLLRLGQGGKIVHDRPSGGSVELGVEFGYRCVFIDGQKVAFVGLDWNTIGVEEDGEDLSLLLLVSSLWNLGGPRQERHGCGIVLHRSRTVLGKYIRVGAFETTPLGYRLFRRLEHESVEVI</sequence>
<feature type="domain" description="Heterokaryon incompatibility" evidence="1">
    <location>
        <begin position="139"/>
        <end position="303"/>
    </location>
</feature>
<name>A0AA39WT39_9PEZI</name>
<keyword evidence="3" id="KW-1185">Reference proteome</keyword>
<dbReference type="PANTHER" id="PTHR33112">
    <property type="entry name" value="DOMAIN PROTEIN, PUTATIVE-RELATED"/>
    <property type="match status" value="1"/>
</dbReference>
<evidence type="ECO:0000259" key="1">
    <source>
        <dbReference type="Pfam" id="PF06985"/>
    </source>
</evidence>
<dbReference type="Pfam" id="PF06985">
    <property type="entry name" value="HET"/>
    <property type="match status" value="1"/>
</dbReference>